<dbReference type="PANTHER" id="PTHR33392:SF8">
    <property type="entry name" value="REGULATORY PROTEIN MSRR"/>
    <property type="match status" value="1"/>
</dbReference>
<keyword evidence="15" id="KW-1185">Reference proteome</keyword>
<protein>
    <recommendedName>
        <fullName evidence="11">Regulatory protein MsrR</fullName>
    </recommendedName>
</protein>
<keyword evidence="9" id="KW-0804">Transcription</keyword>
<keyword evidence="4 12" id="KW-0812">Transmembrane</keyword>
<evidence type="ECO:0000256" key="9">
    <source>
        <dbReference type="ARBA" id="ARBA00023163"/>
    </source>
</evidence>
<feature type="domain" description="Cell envelope-related transcriptional attenuator" evidence="13">
    <location>
        <begin position="91"/>
        <end position="239"/>
    </location>
</feature>
<dbReference type="InterPro" id="IPR050922">
    <property type="entry name" value="LytR/CpsA/Psr_CW_biosynth"/>
</dbReference>
<feature type="transmembrane region" description="Helical" evidence="12">
    <location>
        <begin position="20"/>
        <end position="41"/>
    </location>
</feature>
<evidence type="ECO:0000256" key="1">
    <source>
        <dbReference type="ARBA" id="ARBA00004401"/>
    </source>
</evidence>
<dbReference type="PANTHER" id="PTHR33392">
    <property type="entry name" value="POLYISOPRENYL-TEICHOIC ACID--PEPTIDOGLYCAN TEICHOIC ACID TRANSFERASE TAGU"/>
    <property type="match status" value="1"/>
</dbReference>
<keyword evidence="7" id="KW-0805">Transcription regulation</keyword>
<reference evidence="14 15" key="1">
    <citation type="submission" date="2024-06" db="EMBL/GenBank/DDBJ databases">
        <title>Genomic Encyclopedia of Type Strains, Phase IV (KMG-IV): sequencing the most valuable type-strain genomes for metagenomic binning, comparative biology and taxonomic classification.</title>
        <authorList>
            <person name="Goeker M."/>
        </authorList>
    </citation>
    <scope>NUCLEOTIDE SEQUENCE [LARGE SCALE GENOMIC DNA]</scope>
    <source>
        <strain evidence="14 15">DSM 23520</strain>
    </source>
</reference>
<keyword evidence="5" id="KW-0735">Signal-anchor</keyword>
<evidence type="ECO:0000256" key="2">
    <source>
        <dbReference type="ARBA" id="ARBA00006068"/>
    </source>
</evidence>
<evidence type="ECO:0000256" key="4">
    <source>
        <dbReference type="ARBA" id="ARBA00022692"/>
    </source>
</evidence>
<evidence type="ECO:0000256" key="7">
    <source>
        <dbReference type="ARBA" id="ARBA00023015"/>
    </source>
</evidence>
<dbReference type="InterPro" id="IPR004474">
    <property type="entry name" value="LytR_CpsA_psr"/>
</dbReference>
<evidence type="ECO:0000256" key="11">
    <source>
        <dbReference type="ARBA" id="ARBA00040752"/>
    </source>
</evidence>
<comment type="function">
    <text evidence="10">Involved in SarA attenuation. Affects resistance to oxacillin and teicoplanin, as well as the synthesis of virulence factors.</text>
</comment>
<dbReference type="EMBL" id="JBEPMX010000014">
    <property type="protein sequence ID" value="MET3684225.1"/>
    <property type="molecule type" value="Genomic_DNA"/>
</dbReference>
<dbReference type="Gene3D" id="3.40.630.190">
    <property type="entry name" value="LCP protein"/>
    <property type="match status" value="1"/>
</dbReference>
<organism evidence="14 15">
    <name type="scientific">Alkalibacillus flavidus</name>
    <dbReference type="NCBI Taxonomy" id="546021"/>
    <lineage>
        <taxon>Bacteria</taxon>
        <taxon>Bacillati</taxon>
        <taxon>Bacillota</taxon>
        <taxon>Bacilli</taxon>
        <taxon>Bacillales</taxon>
        <taxon>Bacillaceae</taxon>
        <taxon>Alkalibacillus</taxon>
    </lineage>
</organism>
<comment type="similarity">
    <text evidence="2">Belongs to the LytR/CpsA/Psr (LCP) family.</text>
</comment>
<dbReference type="Proteomes" id="UP001549167">
    <property type="component" value="Unassembled WGS sequence"/>
</dbReference>
<evidence type="ECO:0000256" key="10">
    <source>
        <dbReference type="ARBA" id="ARBA00037178"/>
    </source>
</evidence>
<keyword evidence="6 12" id="KW-1133">Transmembrane helix</keyword>
<dbReference type="NCBIfam" id="TIGR00350">
    <property type="entry name" value="lytR_cpsA_psr"/>
    <property type="match status" value="1"/>
</dbReference>
<proteinExistence type="inferred from homology"/>
<keyword evidence="3" id="KW-1003">Cell membrane</keyword>
<dbReference type="RefSeq" id="WP_354221375.1">
    <property type="nucleotide sequence ID" value="NZ_JBEPMX010000014.1"/>
</dbReference>
<evidence type="ECO:0000256" key="12">
    <source>
        <dbReference type="SAM" id="Phobius"/>
    </source>
</evidence>
<evidence type="ECO:0000256" key="3">
    <source>
        <dbReference type="ARBA" id="ARBA00022475"/>
    </source>
</evidence>
<evidence type="ECO:0000313" key="14">
    <source>
        <dbReference type="EMBL" id="MET3684225.1"/>
    </source>
</evidence>
<accession>A0ABV2KZW4</accession>
<name>A0ABV2KZW4_9BACI</name>
<comment type="caution">
    <text evidence="14">The sequence shown here is derived from an EMBL/GenBank/DDBJ whole genome shotgun (WGS) entry which is preliminary data.</text>
</comment>
<sequence length="323" mass="35823">MESRKERYGKRRLKKPIRRVLWAIVILIVLIIGYSVFQYFAGKSAAEDEMGSFTDSEKLEQFSDDFQGADSDGPMNVLLVGTDSDDGSAARTDTIMIGQFDPSNNEAKLVSIMRDSLVTIPGHGQQKINAAFAIGGPELLRQTLKENFDVDVEHYAMINLKGFENIVDTVAPGGVTINVEKNMEYASNDGRVDIDLEAGEHSLDGASLLDYARFRSDAEADFGRVRRQQQVMSELKDEVLSFAGVMRLPRAAGAFEPYVNTDMSTFGMASALGRFMMNTPDEIQTMRIPVEGGFRNARYSGVGAVLELNMEQNREALQEFLND</sequence>
<gene>
    <name evidence="14" type="ORF">ABID56_002351</name>
</gene>
<evidence type="ECO:0000256" key="5">
    <source>
        <dbReference type="ARBA" id="ARBA00022968"/>
    </source>
</evidence>
<evidence type="ECO:0000256" key="6">
    <source>
        <dbReference type="ARBA" id="ARBA00022989"/>
    </source>
</evidence>
<comment type="subcellular location">
    <subcellularLocation>
        <location evidence="1">Cell membrane</location>
        <topology evidence="1">Single-pass type II membrane protein</topology>
    </subcellularLocation>
</comment>
<dbReference type="Pfam" id="PF03816">
    <property type="entry name" value="LytR_cpsA_psr"/>
    <property type="match status" value="1"/>
</dbReference>
<evidence type="ECO:0000256" key="8">
    <source>
        <dbReference type="ARBA" id="ARBA00023136"/>
    </source>
</evidence>
<evidence type="ECO:0000259" key="13">
    <source>
        <dbReference type="Pfam" id="PF03816"/>
    </source>
</evidence>
<keyword evidence="8 12" id="KW-0472">Membrane</keyword>
<evidence type="ECO:0000313" key="15">
    <source>
        <dbReference type="Proteomes" id="UP001549167"/>
    </source>
</evidence>